<name>A0ABD1HV08_SALDI</name>
<dbReference type="AlphaFoldDB" id="A0ABD1HV08"/>
<sequence length="191" mass="21249">MKLFKKCTMEYVGSGVAGTVMAMTCCAGIRKLGSERISCCLFSDSIAEALFQLMDATNSLVTLDKLHSLATEAGFEEDFLSYFGKSVASNTCTLSSEVRENSLATLALFAYLGIETRRFLSRHGIWVLDKQTRDFVSYLECGVLFIYSGFSTLSQYQLLMEVILDEIGWLNFYAADTLGFCTILRPLFGPF</sequence>
<keyword evidence="2" id="KW-1185">Reference proteome</keyword>
<dbReference type="Proteomes" id="UP001567538">
    <property type="component" value="Unassembled WGS sequence"/>
</dbReference>
<proteinExistence type="predicted"/>
<gene>
    <name evidence="1" type="ORF">AAHA92_09472</name>
</gene>
<dbReference type="EMBL" id="JBEAFC010000004">
    <property type="protein sequence ID" value="KAL1559089.1"/>
    <property type="molecule type" value="Genomic_DNA"/>
</dbReference>
<evidence type="ECO:0000313" key="2">
    <source>
        <dbReference type="Proteomes" id="UP001567538"/>
    </source>
</evidence>
<comment type="caution">
    <text evidence="1">The sequence shown here is derived from an EMBL/GenBank/DDBJ whole genome shotgun (WGS) entry which is preliminary data.</text>
</comment>
<accession>A0ABD1HV08</accession>
<organism evidence="1 2">
    <name type="scientific">Salvia divinorum</name>
    <name type="common">Maria pastora</name>
    <name type="synonym">Diviner's sage</name>
    <dbReference type="NCBI Taxonomy" id="28513"/>
    <lineage>
        <taxon>Eukaryota</taxon>
        <taxon>Viridiplantae</taxon>
        <taxon>Streptophyta</taxon>
        <taxon>Embryophyta</taxon>
        <taxon>Tracheophyta</taxon>
        <taxon>Spermatophyta</taxon>
        <taxon>Magnoliopsida</taxon>
        <taxon>eudicotyledons</taxon>
        <taxon>Gunneridae</taxon>
        <taxon>Pentapetalae</taxon>
        <taxon>asterids</taxon>
        <taxon>lamiids</taxon>
        <taxon>Lamiales</taxon>
        <taxon>Lamiaceae</taxon>
        <taxon>Nepetoideae</taxon>
        <taxon>Mentheae</taxon>
        <taxon>Salviinae</taxon>
        <taxon>Salvia</taxon>
        <taxon>Salvia subgen. Calosphace</taxon>
    </lineage>
</organism>
<evidence type="ECO:0000313" key="1">
    <source>
        <dbReference type="EMBL" id="KAL1559089.1"/>
    </source>
</evidence>
<reference evidence="1 2" key="1">
    <citation type="submission" date="2024-06" db="EMBL/GenBank/DDBJ databases">
        <title>A chromosome level genome sequence of Diviner's sage (Salvia divinorum).</title>
        <authorList>
            <person name="Ford S.A."/>
            <person name="Ro D.-K."/>
            <person name="Ness R.W."/>
            <person name="Phillips M.A."/>
        </authorList>
    </citation>
    <scope>NUCLEOTIDE SEQUENCE [LARGE SCALE GENOMIC DNA]</scope>
    <source>
        <strain evidence="1">SAF-2024a</strain>
        <tissue evidence="1">Leaf</tissue>
    </source>
</reference>
<protein>
    <submittedName>
        <fullName evidence="1">Uncharacterized protein</fullName>
    </submittedName>
</protein>